<feature type="domain" description="Flagellar hook-associated protein FlgK helical" evidence="10">
    <location>
        <begin position="102"/>
        <end position="252"/>
    </location>
</feature>
<dbReference type="InterPro" id="IPR010930">
    <property type="entry name" value="Flg_bb/hook_C_dom"/>
</dbReference>
<feature type="domain" description="Flagellar basal-body/hook protein C-terminal" evidence="9">
    <location>
        <begin position="551"/>
        <end position="589"/>
    </location>
</feature>
<evidence type="ECO:0000313" key="11">
    <source>
        <dbReference type="EMBL" id="PRR79392.1"/>
    </source>
</evidence>
<keyword evidence="11" id="KW-0282">Flagellum</keyword>
<dbReference type="GO" id="GO:0005576">
    <property type="term" value="C:extracellular region"/>
    <property type="evidence" value="ECO:0007669"/>
    <property type="project" value="UniProtKB-SubCell"/>
</dbReference>
<organism evidence="11 12">
    <name type="scientific">Clostridium liquoris</name>
    <dbReference type="NCBI Taxonomy" id="1289519"/>
    <lineage>
        <taxon>Bacteria</taxon>
        <taxon>Bacillati</taxon>
        <taxon>Bacillota</taxon>
        <taxon>Clostridia</taxon>
        <taxon>Eubacteriales</taxon>
        <taxon>Clostridiaceae</taxon>
        <taxon>Clostridium</taxon>
    </lineage>
</organism>
<dbReference type="PANTHER" id="PTHR30033">
    <property type="entry name" value="FLAGELLAR HOOK-ASSOCIATED PROTEIN 1"/>
    <property type="match status" value="1"/>
</dbReference>
<dbReference type="Pfam" id="PF06429">
    <property type="entry name" value="Flg_bbr_C"/>
    <property type="match status" value="1"/>
</dbReference>
<keyword evidence="11" id="KW-0966">Cell projection</keyword>
<dbReference type="OrthoDB" id="9802553at2"/>
<evidence type="ECO:0000259" key="10">
    <source>
        <dbReference type="Pfam" id="PF22638"/>
    </source>
</evidence>
<proteinExistence type="inferred from homology"/>
<comment type="caution">
    <text evidence="11">The sequence shown here is derived from an EMBL/GenBank/DDBJ whole genome shotgun (WGS) entry which is preliminary data.</text>
</comment>
<comment type="subcellular location">
    <subcellularLocation>
        <location evidence="1 7">Bacterial flagellum</location>
    </subcellularLocation>
    <subcellularLocation>
        <location evidence="2 7">Secreted</location>
    </subcellularLocation>
</comment>
<sequence length="593" mass="65388">MSGLFGTLNIGKSGLFTSQRAIDVTSHNIANANTDGYSRQRAELQTTRPFCTPSMNNAAAPGQVGTGVQVSQIQRIRDTFLDYQVRVELGVQGNYSGRDKFLSQVENVFNEPSDTGLSTLLGKFFDSWQQLSKQPETSNGKTMVSEQSMALANELNHMYGQLNKIKGNAQDLIKQTTIDVNSLLNQIDQLNKEIIQISVSGNNPNDLMDRRDLLLDQLSSKFGISIDKKNFKSIEINTREDAGANSPMIGGKPVNLVQTLDPDSVARFAYVSNIEKREDGNYNIVYYKNGDMTANENRVTVEGVALNADEYKKLDECRILWTDKDGALMKKTAETIGDGVETITDGKTTGVNFEDVPLFTPSTGELKGYMSIQQDIDTYIDKVNNLARALAFSVNTIHGQTNDSAKDKLSFFVNKNEDGVEVDIDASNITVNKKIVEDPMLIKASKLDVPPSGESDGKRAMAIAGLRDKLMGIQKIKSGTTRDKYIKDFCGGLVEDEYGVKTINGTTDGMKIDNYFKDMVDALGIQEQEARRMVKNQAKVLTSFTQSRDAVSGVSLDEEMVNLVQFQHAYVANSKIIATVDELLDVVINGLKR</sequence>
<dbReference type="InterPro" id="IPR001444">
    <property type="entry name" value="Flag_bb_rod_N"/>
</dbReference>
<dbReference type="GO" id="GO:0009424">
    <property type="term" value="C:bacterial-type flagellum hook"/>
    <property type="evidence" value="ECO:0007669"/>
    <property type="project" value="UniProtKB-UniRule"/>
</dbReference>
<name>A0A2T0B697_9CLOT</name>
<dbReference type="Pfam" id="PF22638">
    <property type="entry name" value="FlgK_D1"/>
    <property type="match status" value="1"/>
</dbReference>
<dbReference type="Proteomes" id="UP000239706">
    <property type="component" value="Unassembled WGS sequence"/>
</dbReference>
<evidence type="ECO:0000259" key="9">
    <source>
        <dbReference type="Pfam" id="PF06429"/>
    </source>
</evidence>
<dbReference type="SUPFAM" id="SSF64518">
    <property type="entry name" value="Phase 1 flagellin"/>
    <property type="match status" value="1"/>
</dbReference>
<evidence type="ECO:0000313" key="12">
    <source>
        <dbReference type="Proteomes" id="UP000239706"/>
    </source>
</evidence>
<dbReference type="GO" id="GO:0005198">
    <property type="term" value="F:structural molecule activity"/>
    <property type="evidence" value="ECO:0007669"/>
    <property type="project" value="UniProtKB-UniRule"/>
</dbReference>
<keyword evidence="12" id="KW-1185">Reference proteome</keyword>
<comment type="similarity">
    <text evidence="3 7">Belongs to the flagella basal body rod proteins family.</text>
</comment>
<evidence type="ECO:0000259" key="8">
    <source>
        <dbReference type="Pfam" id="PF00460"/>
    </source>
</evidence>
<keyword evidence="6 7" id="KW-0975">Bacterial flagellum</keyword>
<dbReference type="NCBIfam" id="TIGR02492">
    <property type="entry name" value="flgK_ends"/>
    <property type="match status" value="1"/>
</dbReference>
<dbReference type="PANTHER" id="PTHR30033:SF1">
    <property type="entry name" value="FLAGELLAR HOOK-ASSOCIATED PROTEIN 1"/>
    <property type="match status" value="1"/>
</dbReference>
<dbReference type="Pfam" id="PF00460">
    <property type="entry name" value="Flg_bb_rod"/>
    <property type="match status" value="1"/>
</dbReference>
<dbReference type="AlphaFoldDB" id="A0A2T0B697"/>
<feature type="domain" description="Flagellar basal body rod protein N-terminal" evidence="8">
    <location>
        <begin position="8"/>
        <end position="37"/>
    </location>
</feature>
<evidence type="ECO:0000256" key="1">
    <source>
        <dbReference type="ARBA" id="ARBA00004365"/>
    </source>
</evidence>
<dbReference type="EMBL" id="PVXO01000027">
    <property type="protein sequence ID" value="PRR79392.1"/>
    <property type="molecule type" value="Genomic_DNA"/>
</dbReference>
<evidence type="ECO:0000256" key="2">
    <source>
        <dbReference type="ARBA" id="ARBA00004613"/>
    </source>
</evidence>
<dbReference type="RefSeq" id="WP_106063021.1">
    <property type="nucleotide sequence ID" value="NZ_PVXO01000027.1"/>
</dbReference>
<reference evidence="11 12" key="1">
    <citation type="submission" date="2018-03" db="EMBL/GenBank/DDBJ databases">
        <title>Genome sequence of Clostridium liquoris DSM 100320.</title>
        <authorList>
            <person name="Poehlein A."/>
            <person name="Daniel R."/>
        </authorList>
    </citation>
    <scope>NUCLEOTIDE SEQUENCE [LARGE SCALE GENOMIC DNA]</scope>
    <source>
        <strain evidence="11 12">DSM 100320</strain>
    </source>
</reference>
<dbReference type="InterPro" id="IPR053927">
    <property type="entry name" value="FlgK_helical"/>
</dbReference>
<evidence type="ECO:0000256" key="5">
    <source>
        <dbReference type="ARBA" id="ARBA00022525"/>
    </source>
</evidence>
<keyword evidence="5 7" id="KW-0964">Secreted</keyword>
<evidence type="ECO:0000256" key="7">
    <source>
        <dbReference type="RuleBase" id="RU362065"/>
    </source>
</evidence>
<evidence type="ECO:0000256" key="3">
    <source>
        <dbReference type="ARBA" id="ARBA00009677"/>
    </source>
</evidence>
<dbReference type="InterPro" id="IPR002371">
    <property type="entry name" value="FlgK"/>
</dbReference>
<accession>A0A2T0B697</accession>
<evidence type="ECO:0000256" key="4">
    <source>
        <dbReference type="ARBA" id="ARBA00016244"/>
    </source>
</evidence>
<protein>
    <recommendedName>
        <fullName evidence="4 7">Flagellar hook-associated protein 1</fullName>
        <shortName evidence="7">HAP1</shortName>
    </recommendedName>
</protein>
<gene>
    <name evidence="7 11" type="primary">flgK</name>
    <name evidence="11" type="ORF">CLLI_08720</name>
</gene>
<keyword evidence="11" id="KW-0969">Cilium</keyword>
<dbReference type="PRINTS" id="PR01005">
    <property type="entry name" value="FLGHOOKAP1"/>
</dbReference>
<evidence type="ECO:0000256" key="6">
    <source>
        <dbReference type="ARBA" id="ARBA00023143"/>
    </source>
</evidence>
<dbReference type="GO" id="GO:0044780">
    <property type="term" value="P:bacterial-type flagellum assembly"/>
    <property type="evidence" value="ECO:0007669"/>
    <property type="project" value="InterPro"/>
</dbReference>